<evidence type="ECO:0000313" key="1">
    <source>
        <dbReference type="Proteomes" id="UP000887576"/>
    </source>
</evidence>
<sequence length="234" mass="27218">MVKKILMKIFILSFLFGIGFADHFLLTETNYQTIYPNGDVSWEDNTWKWDMNWTTVQFDGVFILNSSTTILEFAVKPKDNFEQIKFWLTMNEIETGENSTIGFELRNSGKAAFALFYSNPNEPEQFFAFGLSEDKLNIRVYLENSTTTAFFETKNEHEMKFYEYEGKNLLSTENGTIINFDFLVETLDGTATIEIPDDILGFEKHEVIQIAEVNNAFINNISFIFFIMLIFVNF</sequence>
<dbReference type="WBParaSite" id="JU765_v2.g18744.t1">
    <property type="protein sequence ID" value="JU765_v2.g18744.t1"/>
    <property type="gene ID" value="JU765_v2.g18744"/>
</dbReference>
<proteinExistence type="predicted"/>
<protein>
    <submittedName>
        <fullName evidence="2">Uncharacterized protein</fullName>
    </submittedName>
</protein>
<reference evidence="2" key="1">
    <citation type="submission" date="2022-11" db="UniProtKB">
        <authorList>
            <consortium name="WormBaseParasite"/>
        </authorList>
    </citation>
    <scope>IDENTIFICATION</scope>
</reference>
<accession>A0AC34QS11</accession>
<name>A0AC34QS11_9BILA</name>
<evidence type="ECO:0000313" key="2">
    <source>
        <dbReference type="WBParaSite" id="JU765_v2.g18744.t1"/>
    </source>
</evidence>
<dbReference type="Proteomes" id="UP000887576">
    <property type="component" value="Unplaced"/>
</dbReference>
<organism evidence="1 2">
    <name type="scientific">Panagrolaimus sp. JU765</name>
    <dbReference type="NCBI Taxonomy" id="591449"/>
    <lineage>
        <taxon>Eukaryota</taxon>
        <taxon>Metazoa</taxon>
        <taxon>Ecdysozoa</taxon>
        <taxon>Nematoda</taxon>
        <taxon>Chromadorea</taxon>
        <taxon>Rhabditida</taxon>
        <taxon>Tylenchina</taxon>
        <taxon>Panagrolaimomorpha</taxon>
        <taxon>Panagrolaimoidea</taxon>
        <taxon>Panagrolaimidae</taxon>
        <taxon>Panagrolaimus</taxon>
    </lineage>
</organism>